<comment type="caution">
    <text evidence="1">The sequence shown here is derived from an EMBL/GenBank/DDBJ whole genome shotgun (WGS) entry which is preliminary data.</text>
</comment>
<protein>
    <submittedName>
        <fullName evidence="1">Uncharacterized protein</fullName>
    </submittedName>
</protein>
<gene>
    <name evidence="1" type="ORF">B0T11DRAFT_333102</name>
</gene>
<name>A0A8K0T4F6_9PEZI</name>
<dbReference type="Proteomes" id="UP000813385">
    <property type="component" value="Unassembled WGS sequence"/>
</dbReference>
<evidence type="ECO:0000313" key="1">
    <source>
        <dbReference type="EMBL" id="KAH7350095.1"/>
    </source>
</evidence>
<dbReference type="EMBL" id="JAGPXD010000006">
    <property type="protein sequence ID" value="KAH7350095.1"/>
    <property type="molecule type" value="Genomic_DNA"/>
</dbReference>
<sequence>MSAVLITYLNYIMTWDGASDAEITSLITEQEMFVNLGTFNADAAVESEFADLISEATKVRNLNIAEDALEMAADAAAIASIWTFGFVLVPSLHSRLPPDLNKKFGTIDDDIAAKISPQVNAYIQKYKANNDLIVANAPVGVDTKECRGYLMQFMAQVQRHSADKQTFGIAGFRTWTDSATQLFNASEISQVYAALDELNLSAKTTADAQKCLVVIGGLGLPVTLMKLAQALSVWVMVSKLNVARENIREAAENLDPEETRDTWEIEETEPNAFDAMDAMGKFAAGIVIVISVVDIFLKIWNIVDVVEQSQTLCGKLTDTVKPSYKSYFDSLQQSSQMYNAAIANTPTSPSTHPKA</sequence>
<dbReference type="OrthoDB" id="5229945at2759"/>
<keyword evidence="2" id="KW-1185">Reference proteome</keyword>
<evidence type="ECO:0000313" key="2">
    <source>
        <dbReference type="Proteomes" id="UP000813385"/>
    </source>
</evidence>
<reference evidence="1" key="1">
    <citation type="journal article" date="2021" name="Nat. Commun.">
        <title>Genetic determinants of endophytism in the Arabidopsis root mycobiome.</title>
        <authorList>
            <person name="Mesny F."/>
            <person name="Miyauchi S."/>
            <person name="Thiergart T."/>
            <person name="Pickel B."/>
            <person name="Atanasova L."/>
            <person name="Karlsson M."/>
            <person name="Huettel B."/>
            <person name="Barry K.W."/>
            <person name="Haridas S."/>
            <person name="Chen C."/>
            <person name="Bauer D."/>
            <person name="Andreopoulos W."/>
            <person name="Pangilinan J."/>
            <person name="LaButti K."/>
            <person name="Riley R."/>
            <person name="Lipzen A."/>
            <person name="Clum A."/>
            <person name="Drula E."/>
            <person name="Henrissat B."/>
            <person name="Kohler A."/>
            <person name="Grigoriev I.V."/>
            <person name="Martin F.M."/>
            <person name="Hacquard S."/>
        </authorList>
    </citation>
    <scope>NUCLEOTIDE SEQUENCE</scope>
    <source>
        <strain evidence="1">MPI-CAGE-AT-0016</strain>
    </source>
</reference>
<dbReference type="AlphaFoldDB" id="A0A8K0T4F6"/>
<organism evidence="1 2">
    <name type="scientific">Plectosphaerella cucumerina</name>
    <dbReference type="NCBI Taxonomy" id="40658"/>
    <lineage>
        <taxon>Eukaryota</taxon>
        <taxon>Fungi</taxon>
        <taxon>Dikarya</taxon>
        <taxon>Ascomycota</taxon>
        <taxon>Pezizomycotina</taxon>
        <taxon>Sordariomycetes</taxon>
        <taxon>Hypocreomycetidae</taxon>
        <taxon>Glomerellales</taxon>
        <taxon>Plectosphaerellaceae</taxon>
        <taxon>Plectosphaerella</taxon>
    </lineage>
</organism>
<accession>A0A8K0T4F6</accession>
<proteinExistence type="predicted"/>